<proteinExistence type="predicted"/>
<dbReference type="PANTHER" id="PTHR11360">
    <property type="entry name" value="MONOCARBOXYLATE TRANSPORTER"/>
    <property type="match status" value="1"/>
</dbReference>
<evidence type="ECO:0000256" key="2">
    <source>
        <dbReference type="ARBA" id="ARBA00022989"/>
    </source>
</evidence>
<dbReference type="PANTHER" id="PTHR11360:SF284">
    <property type="entry name" value="EG:103B4.3 PROTEIN-RELATED"/>
    <property type="match status" value="1"/>
</dbReference>
<dbReference type="CDD" id="cd17355">
    <property type="entry name" value="MFS_YcxA_like"/>
    <property type="match status" value="1"/>
</dbReference>
<feature type="transmembrane region" description="Helical" evidence="4">
    <location>
        <begin position="366"/>
        <end position="389"/>
    </location>
</feature>
<feature type="transmembrane region" description="Helical" evidence="4">
    <location>
        <begin position="244"/>
        <end position="264"/>
    </location>
</feature>
<organism evidence="6">
    <name type="scientific">Rhodopseudomonas palustris (strain BisA53)</name>
    <dbReference type="NCBI Taxonomy" id="316055"/>
    <lineage>
        <taxon>Bacteria</taxon>
        <taxon>Pseudomonadati</taxon>
        <taxon>Pseudomonadota</taxon>
        <taxon>Alphaproteobacteria</taxon>
        <taxon>Hyphomicrobiales</taxon>
        <taxon>Nitrobacteraceae</taxon>
        <taxon>Rhodopseudomonas</taxon>
    </lineage>
</organism>
<dbReference type="PROSITE" id="PS50850">
    <property type="entry name" value="MFS"/>
    <property type="match status" value="1"/>
</dbReference>
<dbReference type="KEGG" id="rpe:RPE_1544"/>
<evidence type="ECO:0000259" key="5">
    <source>
        <dbReference type="PROSITE" id="PS50850"/>
    </source>
</evidence>
<keyword evidence="2 4" id="KW-1133">Transmembrane helix</keyword>
<feature type="transmembrane region" description="Helical" evidence="4">
    <location>
        <begin position="284"/>
        <end position="303"/>
    </location>
</feature>
<feature type="transmembrane region" description="Helical" evidence="4">
    <location>
        <begin position="37"/>
        <end position="57"/>
    </location>
</feature>
<name>Q07RE0_RHOP5</name>
<feature type="transmembrane region" description="Helical" evidence="4">
    <location>
        <begin position="191"/>
        <end position="213"/>
    </location>
</feature>
<dbReference type="InterPro" id="IPR036259">
    <property type="entry name" value="MFS_trans_sf"/>
</dbReference>
<evidence type="ECO:0000256" key="1">
    <source>
        <dbReference type="ARBA" id="ARBA00022692"/>
    </source>
</evidence>
<gene>
    <name evidence="6" type="ordered locus">RPE_1544</name>
</gene>
<dbReference type="InterPro" id="IPR011701">
    <property type="entry name" value="MFS"/>
</dbReference>
<dbReference type="GO" id="GO:0022857">
    <property type="term" value="F:transmembrane transporter activity"/>
    <property type="evidence" value="ECO:0007669"/>
    <property type="project" value="InterPro"/>
</dbReference>
<dbReference type="InterPro" id="IPR050327">
    <property type="entry name" value="Proton-linked_MCT"/>
</dbReference>
<evidence type="ECO:0000313" key="6">
    <source>
        <dbReference type="EMBL" id="ABJ05494.1"/>
    </source>
</evidence>
<dbReference type="InterPro" id="IPR020846">
    <property type="entry name" value="MFS_dom"/>
</dbReference>
<protein>
    <submittedName>
        <fullName evidence="6">Major facilitator superfamily MFS_1</fullName>
    </submittedName>
</protein>
<evidence type="ECO:0000256" key="3">
    <source>
        <dbReference type="ARBA" id="ARBA00023136"/>
    </source>
</evidence>
<feature type="domain" description="Major facilitator superfamily (MFS) profile" evidence="5">
    <location>
        <begin position="38"/>
        <end position="424"/>
    </location>
</feature>
<dbReference type="eggNOG" id="COG2814">
    <property type="taxonomic scope" value="Bacteria"/>
</dbReference>
<feature type="transmembrane region" description="Helical" evidence="4">
    <location>
        <begin position="105"/>
        <end position="124"/>
    </location>
</feature>
<feature type="transmembrane region" description="Helical" evidence="4">
    <location>
        <begin position="165"/>
        <end position="185"/>
    </location>
</feature>
<feature type="transmembrane region" description="Helical" evidence="4">
    <location>
        <begin position="310"/>
        <end position="328"/>
    </location>
</feature>
<sequence>MRSIARSTKNNRSALRSREDAVVDAGQKAASERRSSWIIMLCAAAILMITMGIRQTSGLFIDPINNSTGLGIVAISFALAIAQFVWGLVQPLFGAIADKRGPRATLLSGALLLAAGLALTPFAAQSEWTLVLTMGILTAAGAGAGSFSVLIGASAQRLPPERRSFAAGFINAGGSFGQFVFAPFVQAVISSFGWIAAMFALAASALVTIPLSWTVSRDVPAHPASGPQPASGLMAQIRSSMRDGSYLCLHAGFFTCGFHIAFLVTHLPGEVALCGYSATVSATSIGLIGLFNIAGSLCAGWLGTFCRMKYILAVMYASRAVMIAIYLVSPKDPITFYVFAAALGFTWLATVPPTAGLVAKLFGTRYLATLFGLTLLSHQIGGFFGAWLGGLAMAHNGNYLMMWYTDILLAVFAAVVNLPIREAKLR</sequence>
<keyword evidence="3 4" id="KW-0472">Membrane</keyword>
<dbReference type="Gene3D" id="1.20.1250.20">
    <property type="entry name" value="MFS general substrate transporter like domains"/>
    <property type="match status" value="2"/>
</dbReference>
<dbReference type="HOGENOM" id="CLU_001265_59_9_5"/>
<evidence type="ECO:0000256" key="4">
    <source>
        <dbReference type="SAM" id="Phobius"/>
    </source>
</evidence>
<dbReference type="AlphaFoldDB" id="Q07RE0"/>
<feature type="transmembrane region" description="Helical" evidence="4">
    <location>
        <begin position="130"/>
        <end position="153"/>
    </location>
</feature>
<keyword evidence="1 4" id="KW-0812">Transmembrane</keyword>
<feature type="transmembrane region" description="Helical" evidence="4">
    <location>
        <begin position="334"/>
        <end position="359"/>
    </location>
</feature>
<dbReference type="EMBL" id="CP000463">
    <property type="protein sequence ID" value="ABJ05494.1"/>
    <property type="molecule type" value="Genomic_DNA"/>
</dbReference>
<feature type="transmembrane region" description="Helical" evidence="4">
    <location>
        <begin position="401"/>
        <end position="420"/>
    </location>
</feature>
<reference evidence="6" key="1">
    <citation type="submission" date="2006-09" db="EMBL/GenBank/DDBJ databases">
        <title>Complete sequence of Rhodopseudomonas palustris BisA53.</title>
        <authorList>
            <consortium name="US DOE Joint Genome Institute"/>
            <person name="Copeland A."/>
            <person name="Lucas S."/>
            <person name="Lapidus A."/>
            <person name="Barry K."/>
            <person name="Detter J.C."/>
            <person name="Glavina del Rio T."/>
            <person name="Hammon N."/>
            <person name="Israni S."/>
            <person name="Dalin E."/>
            <person name="Tice H."/>
            <person name="Pitluck S."/>
            <person name="Chain P."/>
            <person name="Malfatti S."/>
            <person name="Shin M."/>
            <person name="Vergez L."/>
            <person name="Schmutz J."/>
            <person name="Larimer F."/>
            <person name="Land M."/>
            <person name="Hauser L."/>
            <person name="Pelletier D.A."/>
            <person name="Kyrpides N."/>
            <person name="Kim E."/>
            <person name="Harwood C.S."/>
            <person name="Oda Y."/>
            <person name="Richardson P."/>
        </authorList>
    </citation>
    <scope>NUCLEOTIDE SEQUENCE [LARGE SCALE GENOMIC DNA]</scope>
    <source>
        <strain evidence="6">BisA53</strain>
    </source>
</reference>
<feature type="transmembrane region" description="Helical" evidence="4">
    <location>
        <begin position="69"/>
        <end position="93"/>
    </location>
</feature>
<accession>Q07RE0</accession>
<dbReference type="Pfam" id="PF07690">
    <property type="entry name" value="MFS_1"/>
    <property type="match status" value="1"/>
</dbReference>
<dbReference type="SUPFAM" id="SSF103473">
    <property type="entry name" value="MFS general substrate transporter"/>
    <property type="match status" value="1"/>
</dbReference>